<keyword evidence="10" id="KW-1185">Reference proteome</keyword>
<comment type="similarity">
    <text evidence="2">Belongs to the major facilitator superfamily.</text>
</comment>
<dbReference type="InterPro" id="IPR036259">
    <property type="entry name" value="MFS_trans_sf"/>
</dbReference>
<evidence type="ECO:0000256" key="6">
    <source>
        <dbReference type="ARBA" id="ARBA00023136"/>
    </source>
</evidence>
<dbReference type="RefSeq" id="WP_083486115.1">
    <property type="nucleotide sequence ID" value="NZ_LJCO01000042.1"/>
</dbReference>
<name>A0A0P9D346_9BACL</name>
<feature type="transmembrane region" description="Helical" evidence="7">
    <location>
        <begin position="366"/>
        <end position="388"/>
    </location>
</feature>
<dbReference type="PATRIC" id="fig|471514.4.peg.455"/>
<dbReference type="Gene3D" id="1.20.1250.20">
    <property type="entry name" value="MFS general substrate transporter like domains"/>
    <property type="match status" value="2"/>
</dbReference>
<evidence type="ECO:0000256" key="3">
    <source>
        <dbReference type="ARBA" id="ARBA00022448"/>
    </source>
</evidence>
<dbReference type="PANTHER" id="PTHR23514:SF3">
    <property type="entry name" value="BYPASS OF STOP CODON PROTEIN 6"/>
    <property type="match status" value="1"/>
</dbReference>
<organism evidence="9 10">
    <name type="scientific">Alicyclobacillus ferrooxydans</name>
    <dbReference type="NCBI Taxonomy" id="471514"/>
    <lineage>
        <taxon>Bacteria</taxon>
        <taxon>Bacillati</taxon>
        <taxon>Bacillota</taxon>
        <taxon>Bacilli</taxon>
        <taxon>Bacillales</taxon>
        <taxon>Alicyclobacillaceae</taxon>
        <taxon>Alicyclobacillus</taxon>
    </lineage>
</organism>
<dbReference type="AlphaFoldDB" id="A0A0P9D346"/>
<keyword evidence="5 7" id="KW-1133">Transmembrane helix</keyword>
<gene>
    <name evidence="9" type="ORF">AN477_09410</name>
</gene>
<dbReference type="OrthoDB" id="1674541at2"/>
<keyword evidence="3" id="KW-0813">Transport</keyword>
<reference evidence="9 10" key="1">
    <citation type="submission" date="2015-09" db="EMBL/GenBank/DDBJ databases">
        <title>Draft genome sequence of Alicyclobacillus ferrooxydans DSM 22381.</title>
        <authorList>
            <person name="Hemp J."/>
        </authorList>
    </citation>
    <scope>NUCLEOTIDE SEQUENCE [LARGE SCALE GENOMIC DNA]</scope>
    <source>
        <strain evidence="9 10">TC-34</strain>
    </source>
</reference>
<dbReference type="PROSITE" id="PS51257">
    <property type="entry name" value="PROKAR_LIPOPROTEIN"/>
    <property type="match status" value="1"/>
</dbReference>
<feature type="transmembrane region" description="Helical" evidence="7">
    <location>
        <begin position="245"/>
        <end position="266"/>
    </location>
</feature>
<evidence type="ECO:0000256" key="2">
    <source>
        <dbReference type="ARBA" id="ARBA00008335"/>
    </source>
</evidence>
<dbReference type="PANTHER" id="PTHR23514">
    <property type="entry name" value="BYPASS OF STOP CODON PROTEIN 6"/>
    <property type="match status" value="1"/>
</dbReference>
<keyword evidence="4 7" id="KW-0812">Transmembrane</keyword>
<evidence type="ECO:0000313" key="9">
    <source>
        <dbReference type="EMBL" id="KPV43934.1"/>
    </source>
</evidence>
<accession>A0A0P9D346</accession>
<dbReference type="EMBL" id="LJCO01000042">
    <property type="protein sequence ID" value="KPV43934.1"/>
    <property type="molecule type" value="Genomic_DNA"/>
</dbReference>
<comment type="subcellular location">
    <subcellularLocation>
        <location evidence="1">Cell membrane</location>
        <topology evidence="1">Multi-pass membrane protein</topology>
    </subcellularLocation>
</comment>
<proteinExistence type="inferred from homology"/>
<dbReference type="InterPro" id="IPR020846">
    <property type="entry name" value="MFS_dom"/>
</dbReference>
<evidence type="ECO:0000313" key="10">
    <source>
        <dbReference type="Proteomes" id="UP000050482"/>
    </source>
</evidence>
<feature type="transmembrane region" description="Helical" evidence="7">
    <location>
        <begin position="201"/>
        <end position="225"/>
    </location>
</feature>
<feature type="transmembrane region" description="Helical" evidence="7">
    <location>
        <begin position="69"/>
        <end position="100"/>
    </location>
</feature>
<sequence length="401" mass="43838">MTRFLWASYGMYFVGGCTSVLLGAIMPELLSHYRTTYTSGGFLALLGSIGFVVGVPITTRLMRRLHYKFILSGAALAVAIAQTGVLFVPPFFLLGIFFVLNGMGAASEETAVASYIMEQFVGRRAISMSRLEVAFGIGALSLPALAGVFIAMHAWRFTSLFIAIIALILTVVWQVIGYSLPSHRSSEDSERRDAGTSAPPVFNGMLSKYSVLMLFLLMIFIYVGVEGSINSFLPSIFTVYLKTQPYLASMSSAAFWGSMVLGRFAIGWIVRRVSYERYLFSSILMASVFFLGLITAKQLWVSYLSILGVGLSLSAVYSITMVYANHTFSGMERTVTSSVTACAGVGGAIFPAVIGFSMDHLPAKQVLWMIQGSIIVLLISFLVIYFSLHIIRQHHFAKDGT</sequence>
<feature type="transmembrane region" description="Helical" evidence="7">
    <location>
        <begin position="133"/>
        <end position="154"/>
    </location>
</feature>
<feature type="transmembrane region" description="Helical" evidence="7">
    <location>
        <begin position="6"/>
        <end position="25"/>
    </location>
</feature>
<feature type="transmembrane region" description="Helical" evidence="7">
    <location>
        <begin position="335"/>
        <end position="354"/>
    </location>
</feature>
<dbReference type="InterPro" id="IPR011701">
    <property type="entry name" value="MFS"/>
</dbReference>
<feature type="transmembrane region" description="Helical" evidence="7">
    <location>
        <begin position="278"/>
        <end position="296"/>
    </location>
</feature>
<dbReference type="GO" id="GO:0022857">
    <property type="term" value="F:transmembrane transporter activity"/>
    <property type="evidence" value="ECO:0007669"/>
    <property type="project" value="InterPro"/>
</dbReference>
<evidence type="ECO:0000256" key="4">
    <source>
        <dbReference type="ARBA" id="ARBA00022692"/>
    </source>
</evidence>
<dbReference type="SUPFAM" id="SSF103473">
    <property type="entry name" value="MFS general substrate transporter"/>
    <property type="match status" value="1"/>
</dbReference>
<dbReference type="Pfam" id="PF07690">
    <property type="entry name" value="MFS_1"/>
    <property type="match status" value="1"/>
</dbReference>
<protein>
    <recommendedName>
        <fullName evidence="8">Major facilitator superfamily (MFS) profile domain-containing protein</fullName>
    </recommendedName>
</protein>
<comment type="caution">
    <text evidence="9">The sequence shown here is derived from an EMBL/GenBank/DDBJ whole genome shotgun (WGS) entry which is preliminary data.</text>
</comment>
<dbReference type="Proteomes" id="UP000050482">
    <property type="component" value="Unassembled WGS sequence"/>
</dbReference>
<evidence type="ECO:0000256" key="5">
    <source>
        <dbReference type="ARBA" id="ARBA00022989"/>
    </source>
</evidence>
<dbReference type="GO" id="GO:0005886">
    <property type="term" value="C:plasma membrane"/>
    <property type="evidence" value="ECO:0007669"/>
    <property type="project" value="UniProtKB-SubCell"/>
</dbReference>
<evidence type="ECO:0000256" key="1">
    <source>
        <dbReference type="ARBA" id="ARBA00004651"/>
    </source>
</evidence>
<feature type="transmembrane region" description="Helical" evidence="7">
    <location>
        <begin position="160"/>
        <end position="180"/>
    </location>
</feature>
<keyword evidence="6 7" id="KW-0472">Membrane</keyword>
<dbReference type="PROSITE" id="PS50850">
    <property type="entry name" value="MFS"/>
    <property type="match status" value="1"/>
</dbReference>
<feature type="domain" description="Major facilitator superfamily (MFS) profile" evidence="8">
    <location>
        <begin position="3"/>
        <end position="389"/>
    </location>
</feature>
<dbReference type="InterPro" id="IPR051788">
    <property type="entry name" value="MFS_Transporter"/>
</dbReference>
<feature type="transmembrane region" description="Helical" evidence="7">
    <location>
        <begin position="37"/>
        <end position="57"/>
    </location>
</feature>
<dbReference type="STRING" id="471514.AN477_09410"/>
<evidence type="ECO:0000256" key="7">
    <source>
        <dbReference type="SAM" id="Phobius"/>
    </source>
</evidence>
<evidence type="ECO:0000259" key="8">
    <source>
        <dbReference type="PROSITE" id="PS50850"/>
    </source>
</evidence>
<feature type="transmembrane region" description="Helical" evidence="7">
    <location>
        <begin position="302"/>
        <end position="323"/>
    </location>
</feature>